<dbReference type="SUPFAM" id="SSF51445">
    <property type="entry name" value="(Trans)glycosidases"/>
    <property type="match status" value="1"/>
</dbReference>
<protein>
    <submittedName>
        <fullName evidence="9">Aryl-phospho-beta-D-glucosidase BglC, GH1 family</fullName>
    </submittedName>
</protein>
<dbReference type="OrthoDB" id="9800955at2"/>
<dbReference type="Pfam" id="PF14200">
    <property type="entry name" value="RicinB_lectin_2"/>
    <property type="match status" value="2"/>
</dbReference>
<dbReference type="InterPro" id="IPR035992">
    <property type="entry name" value="Ricin_B-like_lectins"/>
</dbReference>
<evidence type="ECO:0000256" key="4">
    <source>
        <dbReference type="ARBA" id="ARBA00023277"/>
    </source>
</evidence>
<dbReference type="InterPro" id="IPR001547">
    <property type="entry name" value="Glyco_hydro_5"/>
</dbReference>
<dbReference type="InterPro" id="IPR000772">
    <property type="entry name" value="Ricin_B_lectin"/>
</dbReference>
<gene>
    <name evidence="9" type="ORF">SAMN05216490_2365</name>
</gene>
<dbReference type="InterPro" id="IPR017853">
    <property type="entry name" value="GH"/>
</dbReference>
<organism evidence="9 10">
    <name type="scientific">Mucilaginibacter mallensis</name>
    <dbReference type="NCBI Taxonomy" id="652787"/>
    <lineage>
        <taxon>Bacteria</taxon>
        <taxon>Pseudomonadati</taxon>
        <taxon>Bacteroidota</taxon>
        <taxon>Sphingobacteriia</taxon>
        <taxon>Sphingobacteriales</taxon>
        <taxon>Sphingobacteriaceae</taxon>
        <taxon>Mucilaginibacter</taxon>
    </lineage>
</organism>
<dbReference type="STRING" id="652787.SAMN05216490_2365"/>
<evidence type="ECO:0000313" key="9">
    <source>
        <dbReference type="EMBL" id="SDT04517.1"/>
    </source>
</evidence>
<name>A0A1H1X5B5_MUCMA</name>
<keyword evidence="2" id="KW-0378">Hydrolase</keyword>
<dbReference type="Gene3D" id="2.80.10.50">
    <property type="match status" value="1"/>
</dbReference>
<evidence type="ECO:0000259" key="7">
    <source>
        <dbReference type="Pfam" id="PF00150"/>
    </source>
</evidence>
<keyword evidence="10" id="KW-1185">Reference proteome</keyword>
<feature type="domain" description="Glycoside hydrolase family 5" evidence="7">
    <location>
        <begin position="181"/>
        <end position="485"/>
    </location>
</feature>
<dbReference type="CDD" id="cd00161">
    <property type="entry name" value="beta-trefoil_Ricin-like"/>
    <property type="match status" value="1"/>
</dbReference>
<dbReference type="GO" id="GO:0009986">
    <property type="term" value="C:cell surface"/>
    <property type="evidence" value="ECO:0007669"/>
    <property type="project" value="TreeGrafter"/>
</dbReference>
<evidence type="ECO:0000256" key="2">
    <source>
        <dbReference type="ARBA" id="ARBA00022801"/>
    </source>
</evidence>
<evidence type="ECO:0000313" key="10">
    <source>
        <dbReference type="Proteomes" id="UP000199679"/>
    </source>
</evidence>
<sequence>MKLILNSSVARTVTGFLLVFLSQYNYNTVKNYWYALQKMLDGDNTGLKAVINHTSIISTYVKPGGYIISLLNLSSCLTPSISNNQLFTAAKLMRRDLTNFIMKKTLNYFLCILAILAFIRCSKHEIADPSAKSFMTKKGSSKSNLASYPSWNTNPIAPDQTGMTSTATQIAANITLGINIGNTMEAPGNEQGWGNPMITQALIDSYKQRGFNAIRIPCNWDWSHIINTSTEQIDPAWLSRVQTVVQYCVNDGMYVILNIHWDNGWLQSNDTVTAQAATNAKQKALWEQIATQMRGFDQHLLFASTNEPGGNTAAAMSVLLSYHQTFINAVRSTGGHNSYRTLVIQGPGGADIVTTNNLMNTMPTDQASNRLMVEVHNYTPYNFCLMGSDQSWGNVFYYWGSGYHTTFDVAHNPTWGEESTLSGYFQMMKTKFVNNGIPVVMGEFAVQGLNLTGDTLNFNLASRAYWYNYNMHQAFANGMLPFLWDTGSIINRSTYAVQDQRDLAALVQGAQTGASPAFQVGSVYQIINRYSFKPLEIWGWGTANGSTADQWDYAAGQNQQFKVLNAANGSYLLTPMHTSGKCLEIYNWSGANGGIADIWSYTGTGGANQNWLIQATDNGYYKIINVNSGKALEVTLGTNPAIPFRNGTAVDQSSYIGGKNQQWGFVKI</sequence>
<evidence type="ECO:0000256" key="3">
    <source>
        <dbReference type="ARBA" id="ARBA00023001"/>
    </source>
</evidence>
<dbReference type="SUPFAM" id="SSF50370">
    <property type="entry name" value="Ricin B-like lectins"/>
    <property type="match status" value="1"/>
</dbReference>
<keyword evidence="6" id="KW-0624">Polysaccharide degradation</keyword>
<keyword evidence="5" id="KW-0326">Glycosidase</keyword>
<comment type="similarity">
    <text evidence="1">Belongs to the glycosyl hydrolase 5 (cellulase A) family.</text>
</comment>
<dbReference type="PROSITE" id="PS50231">
    <property type="entry name" value="RICIN_B_LECTIN"/>
    <property type="match status" value="1"/>
</dbReference>
<evidence type="ECO:0000259" key="8">
    <source>
        <dbReference type="Pfam" id="PF14200"/>
    </source>
</evidence>
<dbReference type="PANTHER" id="PTHR31297:SF41">
    <property type="entry name" value="ENDOGLUCANASE, PUTATIVE (AFU_ORTHOLOGUE AFUA_5G01830)-RELATED"/>
    <property type="match status" value="1"/>
</dbReference>
<dbReference type="Proteomes" id="UP000199679">
    <property type="component" value="Chromosome I"/>
</dbReference>
<evidence type="ECO:0000256" key="1">
    <source>
        <dbReference type="ARBA" id="ARBA00005641"/>
    </source>
</evidence>
<dbReference type="PANTHER" id="PTHR31297">
    <property type="entry name" value="GLUCAN ENDO-1,6-BETA-GLUCOSIDASE B"/>
    <property type="match status" value="1"/>
</dbReference>
<dbReference type="Pfam" id="PF00150">
    <property type="entry name" value="Cellulase"/>
    <property type="match status" value="1"/>
</dbReference>
<dbReference type="Gene3D" id="3.20.20.80">
    <property type="entry name" value="Glycosidases"/>
    <property type="match status" value="1"/>
</dbReference>
<dbReference type="GO" id="GO:0005576">
    <property type="term" value="C:extracellular region"/>
    <property type="evidence" value="ECO:0007669"/>
    <property type="project" value="TreeGrafter"/>
</dbReference>
<dbReference type="InterPro" id="IPR050386">
    <property type="entry name" value="Glycosyl_hydrolase_5"/>
</dbReference>
<feature type="domain" description="Ricin B lectin" evidence="8">
    <location>
        <begin position="607"/>
        <end position="665"/>
    </location>
</feature>
<dbReference type="RefSeq" id="WP_091372700.1">
    <property type="nucleotide sequence ID" value="NZ_LT629740.1"/>
</dbReference>
<dbReference type="GO" id="GO:0030245">
    <property type="term" value="P:cellulose catabolic process"/>
    <property type="evidence" value="ECO:0007669"/>
    <property type="project" value="UniProtKB-KW"/>
</dbReference>
<accession>A0A1H1X5B5</accession>
<proteinExistence type="inferred from homology"/>
<feature type="domain" description="Ricin B lectin" evidence="8">
    <location>
        <begin position="521"/>
        <end position="599"/>
    </location>
</feature>
<keyword evidence="4" id="KW-0119">Carbohydrate metabolism</keyword>
<dbReference type="EMBL" id="LT629740">
    <property type="protein sequence ID" value="SDT04517.1"/>
    <property type="molecule type" value="Genomic_DNA"/>
</dbReference>
<keyword evidence="3" id="KW-0136">Cellulose degradation</keyword>
<dbReference type="GO" id="GO:0008422">
    <property type="term" value="F:beta-glucosidase activity"/>
    <property type="evidence" value="ECO:0007669"/>
    <property type="project" value="TreeGrafter"/>
</dbReference>
<evidence type="ECO:0000256" key="6">
    <source>
        <dbReference type="ARBA" id="ARBA00023326"/>
    </source>
</evidence>
<reference evidence="9 10" key="1">
    <citation type="submission" date="2016-10" db="EMBL/GenBank/DDBJ databases">
        <authorList>
            <person name="de Groot N.N."/>
        </authorList>
    </citation>
    <scope>NUCLEOTIDE SEQUENCE [LARGE SCALE GENOMIC DNA]</scope>
    <source>
        <strain evidence="9 10">MP1X4</strain>
    </source>
</reference>
<evidence type="ECO:0000256" key="5">
    <source>
        <dbReference type="ARBA" id="ARBA00023295"/>
    </source>
</evidence>
<dbReference type="AlphaFoldDB" id="A0A1H1X5B5"/>